<dbReference type="PANTHER" id="PTHR47130:SF3">
    <property type="entry name" value="ZONA PELLUCIDA PROTEIN"/>
    <property type="match status" value="1"/>
</dbReference>
<evidence type="ECO:0000313" key="2">
    <source>
        <dbReference type="Proteomes" id="UP000193380"/>
    </source>
</evidence>
<dbReference type="PaxDb" id="8022-A0A060WDT0"/>
<organism evidence="1 2">
    <name type="scientific">Oncorhynchus mykiss</name>
    <name type="common">Rainbow trout</name>
    <name type="synonym">Salmo gairdneri</name>
    <dbReference type="NCBI Taxonomy" id="8022"/>
    <lineage>
        <taxon>Eukaryota</taxon>
        <taxon>Metazoa</taxon>
        <taxon>Chordata</taxon>
        <taxon>Craniata</taxon>
        <taxon>Vertebrata</taxon>
        <taxon>Euteleostomi</taxon>
        <taxon>Actinopterygii</taxon>
        <taxon>Neopterygii</taxon>
        <taxon>Teleostei</taxon>
        <taxon>Protacanthopterygii</taxon>
        <taxon>Salmoniformes</taxon>
        <taxon>Salmonidae</taxon>
        <taxon>Salmoninae</taxon>
        <taxon>Oncorhynchus</taxon>
    </lineage>
</organism>
<gene>
    <name evidence="1" type="ORF">GSONMT00073353001</name>
</gene>
<accession>A0A060WDT0</accession>
<proteinExistence type="predicted"/>
<reference evidence="1" key="2">
    <citation type="submission" date="2014-03" db="EMBL/GenBank/DDBJ databases">
        <authorList>
            <person name="Genoscope - CEA"/>
        </authorList>
    </citation>
    <scope>NUCLEOTIDE SEQUENCE</scope>
</reference>
<sequence>MLSSMNDTQIINLTPGLATQCGFSFKFDPMGNAMFFASLQNCFSQNMDDKMFSLVMQFRLPGNYMTEDPVYRVSVRRTLPDIQTVPEQPTGGPNARSGNFRRGAEAVASGYKMTAVVFSPSKNVMNVDEVQRKGYAIANTPTRLVLRSLHNAEETYLQNVAGVSMRVLSTSTFFEQKWLVTRVDATAVCPTPG</sequence>
<dbReference type="EMBL" id="FR904508">
    <property type="protein sequence ID" value="CDQ65463.1"/>
    <property type="molecule type" value="Genomic_DNA"/>
</dbReference>
<dbReference type="STRING" id="8022.A0A060WDT0"/>
<dbReference type="AlphaFoldDB" id="A0A060WDT0"/>
<dbReference type="PANTHER" id="PTHR47130">
    <property type="entry name" value="SI:DKEY-19B23.11-RELATED"/>
    <property type="match status" value="1"/>
</dbReference>
<dbReference type="Proteomes" id="UP000193380">
    <property type="component" value="Unassembled WGS sequence"/>
</dbReference>
<protein>
    <recommendedName>
        <fullName evidence="3">ZP domain-containing protein</fullName>
    </recommendedName>
</protein>
<evidence type="ECO:0000313" key="1">
    <source>
        <dbReference type="EMBL" id="CDQ65463.1"/>
    </source>
</evidence>
<reference evidence="1" key="1">
    <citation type="journal article" date="2014" name="Nat. Commun.">
        <title>The rainbow trout genome provides novel insights into evolution after whole-genome duplication in vertebrates.</title>
        <authorList>
            <person name="Berthelot C."/>
            <person name="Brunet F."/>
            <person name="Chalopin D."/>
            <person name="Juanchich A."/>
            <person name="Bernard M."/>
            <person name="Noel B."/>
            <person name="Bento P."/>
            <person name="Da Silva C."/>
            <person name="Labadie K."/>
            <person name="Alberti A."/>
            <person name="Aury J.M."/>
            <person name="Louis A."/>
            <person name="Dehais P."/>
            <person name="Bardou P."/>
            <person name="Montfort J."/>
            <person name="Klopp C."/>
            <person name="Cabau C."/>
            <person name="Gaspin C."/>
            <person name="Thorgaard G.H."/>
            <person name="Boussaha M."/>
            <person name="Quillet E."/>
            <person name="Guyomard R."/>
            <person name="Galiana D."/>
            <person name="Bobe J."/>
            <person name="Volff J.N."/>
            <person name="Genet C."/>
            <person name="Wincker P."/>
            <person name="Jaillon O."/>
            <person name="Roest Crollius H."/>
            <person name="Guiguen Y."/>
        </authorList>
    </citation>
    <scope>NUCLEOTIDE SEQUENCE [LARGE SCALE GENOMIC DNA]</scope>
</reference>
<name>A0A060WDT0_ONCMY</name>
<evidence type="ECO:0008006" key="3">
    <source>
        <dbReference type="Google" id="ProtNLM"/>
    </source>
</evidence>